<feature type="non-terminal residue" evidence="2">
    <location>
        <position position="1"/>
    </location>
</feature>
<gene>
    <name evidence="2" type="ORF">S06H3_56112</name>
</gene>
<dbReference type="EMBL" id="BARV01036067">
    <property type="protein sequence ID" value="GAI50123.1"/>
    <property type="molecule type" value="Genomic_DNA"/>
</dbReference>
<proteinExistence type="predicted"/>
<dbReference type="AlphaFoldDB" id="X1P2P0"/>
<comment type="caution">
    <text evidence="2">The sequence shown here is derived from an EMBL/GenBank/DDBJ whole genome shotgun (WGS) entry which is preliminary data.</text>
</comment>
<feature type="non-terminal residue" evidence="2">
    <location>
        <position position="232"/>
    </location>
</feature>
<name>X1P2P0_9ZZZZ</name>
<keyword evidence="1" id="KW-0175">Coiled coil</keyword>
<protein>
    <submittedName>
        <fullName evidence="2">Uncharacterized protein</fullName>
    </submittedName>
</protein>
<evidence type="ECO:0000256" key="1">
    <source>
        <dbReference type="SAM" id="Coils"/>
    </source>
</evidence>
<accession>X1P2P0</accession>
<organism evidence="2">
    <name type="scientific">marine sediment metagenome</name>
    <dbReference type="NCBI Taxonomy" id="412755"/>
    <lineage>
        <taxon>unclassified sequences</taxon>
        <taxon>metagenomes</taxon>
        <taxon>ecological metagenomes</taxon>
    </lineage>
</organism>
<sequence>QCLKNKTGEEKKYDLIIKGWVGAYKTTRGRKAMHGDFPDNFISLLANSKIGEYNILPVVGKNKLHEVYVVGQLHVDLFEETGLPDMALSNRQGYKTDDPRYQEVISFVAKKLLPDIVEIRTIYASYNKEEKEKEKLKKQEQKERELRKLVDKYKKETSGSATRRITEIINQSDKNTLTKMEKIIEDEMNVFLPIVGIKRKVDAQKKKILICHTGDDKDLSDVIYELLLFNRV</sequence>
<reference evidence="2" key="1">
    <citation type="journal article" date="2014" name="Front. Microbiol.">
        <title>High frequency of phylogenetically diverse reductive dehalogenase-homologous genes in deep subseafloor sedimentary metagenomes.</title>
        <authorList>
            <person name="Kawai M."/>
            <person name="Futagami T."/>
            <person name="Toyoda A."/>
            <person name="Takaki Y."/>
            <person name="Nishi S."/>
            <person name="Hori S."/>
            <person name="Arai W."/>
            <person name="Tsubouchi T."/>
            <person name="Morono Y."/>
            <person name="Uchiyama I."/>
            <person name="Ito T."/>
            <person name="Fujiyama A."/>
            <person name="Inagaki F."/>
            <person name="Takami H."/>
        </authorList>
    </citation>
    <scope>NUCLEOTIDE SEQUENCE</scope>
    <source>
        <strain evidence="2">Expedition CK06-06</strain>
    </source>
</reference>
<feature type="coiled-coil region" evidence="1">
    <location>
        <begin position="119"/>
        <end position="156"/>
    </location>
</feature>
<evidence type="ECO:0000313" key="2">
    <source>
        <dbReference type="EMBL" id="GAI50123.1"/>
    </source>
</evidence>